<dbReference type="EMBL" id="BAAABL010000067">
    <property type="protein sequence ID" value="GAA0308450.1"/>
    <property type="molecule type" value="Genomic_DNA"/>
</dbReference>
<keyword evidence="6" id="KW-0560">Oxidoreductase</keyword>
<feature type="transmembrane region" description="Helical" evidence="12">
    <location>
        <begin position="21"/>
        <end position="42"/>
    </location>
</feature>
<evidence type="ECO:0000256" key="9">
    <source>
        <dbReference type="ARBA" id="ARBA00023136"/>
    </source>
</evidence>
<evidence type="ECO:0000313" key="14">
    <source>
        <dbReference type="Proteomes" id="UP001500837"/>
    </source>
</evidence>
<feature type="transmembrane region" description="Helical" evidence="12">
    <location>
        <begin position="79"/>
        <end position="101"/>
    </location>
</feature>
<feature type="transmembrane region" description="Helical" evidence="12">
    <location>
        <begin position="146"/>
        <end position="167"/>
    </location>
</feature>
<accession>A0AAV3S8M9</accession>
<dbReference type="GO" id="GO:0046872">
    <property type="term" value="F:metal ion binding"/>
    <property type="evidence" value="ECO:0007669"/>
    <property type="project" value="UniProtKB-KW"/>
</dbReference>
<dbReference type="Proteomes" id="UP001500837">
    <property type="component" value="Unassembled WGS sequence"/>
</dbReference>
<dbReference type="InterPro" id="IPR050450">
    <property type="entry name" value="COX15/CtaA_HemeA_synthase"/>
</dbReference>
<gene>
    <name evidence="13" type="ORF">GCM10009066_22580</name>
</gene>
<dbReference type="Pfam" id="PF02628">
    <property type="entry name" value="COX15-CtaA"/>
    <property type="match status" value="1"/>
</dbReference>
<feature type="transmembrane region" description="Helical" evidence="12">
    <location>
        <begin position="113"/>
        <end position="140"/>
    </location>
</feature>
<keyword evidence="4" id="KW-0479">Metal-binding</keyword>
<evidence type="ECO:0000256" key="8">
    <source>
        <dbReference type="ARBA" id="ARBA00023133"/>
    </source>
</evidence>
<dbReference type="RefSeq" id="WP_211312126.1">
    <property type="nucleotide sequence ID" value="NZ_BAAABL010000067.1"/>
</dbReference>
<dbReference type="PANTHER" id="PTHR35457">
    <property type="entry name" value="HEME A SYNTHASE"/>
    <property type="match status" value="1"/>
</dbReference>
<keyword evidence="7" id="KW-0408">Iron</keyword>
<dbReference type="GO" id="GO:0006784">
    <property type="term" value="P:heme A biosynthetic process"/>
    <property type="evidence" value="ECO:0007669"/>
    <property type="project" value="InterPro"/>
</dbReference>
<keyword evidence="2" id="KW-1003">Cell membrane</keyword>
<evidence type="ECO:0000256" key="7">
    <source>
        <dbReference type="ARBA" id="ARBA00023004"/>
    </source>
</evidence>
<comment type="caution">
    <text evidence="13">The sequence shown here is derived from an EMBL/GenBank/DDBJ whole genome shotgun (WGS) entry which is preliminary data.</text>
</comment>
<organism evidence="13 14">
    <name type="scientific">Halarchaeum salinum</name>
    <dbReference type="NCBI Taxonomy" id="489912"/>
    <lineage>
        <taxon>Archaea</taxon>
        <taxon>Methanobacteriati</taxon>
        <taxon>Methanobacteriota</taxon>
        <taxon>Stenosarchaea group</taxon>
        <taxon>Halobacteria</taxon>
        <taxon>Halobacteriales</taxon>
        <taxon>Halobacteriaceae</taxon>
    </lineage>
</organism>
<evidence type="ECO:0000256" key="3">
    <source>
        <dbReference type="ARBA" id="ARBA00022692"/>
    </source>
</evidence>
<evidence type="ECO:0000256" key="10">
    <source>
        <dbReference type="ARBA" id="ARBA00023157"/>
    </source>
</evidence>
<evidence type="ECO:0000256" key="2">
    <source>
        <dbReference type="ARBA" id="ARBA00022475"/>
    </source>
</evidence>
<reference evidence="13 14" key="1">
    <citation type="journal article" date="2019" name="Int. J. Syst. Evol. Microbiol.">
        <title>The Global Catalogue of Microorganisms (GCM) 10K type strain sequencing project: providing services to taxonomists for standard genome sequencing and annotation.</title>
        <authorList>
            <consortium name="The Broad Institute Genomics Platform"/>
            <consortium name="The Broad Institute Genome Sequencing Center for Infectious Disease"/>
            <person name="Wu L."/>
            <person name="Ma J."/>
        </authorList>
    </citation>
    <scope>NUCLEOTIDE SEQUENCE [LARGE SCALE GENOMIC DNA]</scope>
    <source>
        <strain evidence="13 14">JCM 16330</strain>
    </source>
</reference>
<evidence type="ECO:0000313" key="13">
    <source>
        <dbReference type="EMBL" id="GAA0308450.1"/>
    </source>
</evidence>
<keyword evidence="8" id="KW-0350">Heme biosynthesis</keyword>
<evidence type="ECO:0000256" key="12">
    <source>
        <dbReference type="SAM" id="Phobius"/>
    </source>
</evidence>
<feature type="transmembrane region" description="Helical" evidence="12">
    <location>
        <begin position="179"/>
        <end position="205"/>
    </location>
</feature>
<dbReference type="PANTHER" id="PTHR35457:SF1">
    <property type="entry name" value="HEME A SYNTHASE"/>
    <property type="match status" value="1"/>
</dbReference>
<keyword evidence="3 12" id="KW-0812">Transmembrane</keyword>
<feature type="transmembrane region" description="Helical" evidence="12">
    <location>
        <begin position="268"/>
        <end position="288"/>
    </location>
</feature>
<proteinExistence type="predicted"/>
<name>A0AAV3S8M9_9EURY</name>
<evidence type="ECO:0000256" key="6">
    <source>
        <dbReference type="ARBA" id="ARBA00023002"/>
    </source>
</evidence>
<evidence type="ECO:0000256" key="4">
    <source>
        <dbReference type="ARBA" id="ARBA00022723"/>
    </source>
</evidence>
<evidence type="ECO:0000256" key="1">
    <source>
        <dbReference type="ARBA" id="ARBA00004141"/>
    </source>
</evidence>
<comment type="pathway">
    <text evidence="11">Porphyrin-containing compound metabolism.</text>
</comment>
<dbReference type="InterPro" id="IPR003780">
    <property type="entry name" value="COX15/CtaA_fam"/>
</dbReference>
<keyword evidence="14" id="KW-1185">Reference proteome</keyword>
<dbReference type="GO" id="GO:0016020">
    <property type="term" value="C:membrane"/>
    <property type="evidence" value="ECO:0007669"/>
    <property type="project" value="UniProtKB-SubCell"/>
</dbReference>
<evidence type="ECO:0000256" key="11">
    <source>
        <dbReference type="ARBA" id="ARBA00023444"/>
    </source>
</evidence>
<feature type="transmembrane region" description="Helical" evidence="12">
    <location>
        <begin position="211"/>
        <end position="231"/>
    </location>
</feature>
<dbReference type="AlphaFoldDB" id="A0AAV3S8M9"/>
<dbReference type="GO" id="GO:0016491">
    <property type="term" value="F:oxidoreductase activity"/>
    <property type="evidence" value="ECO:0007669"/>
    <property type="project" value="UniProtKB-KW"/>
</dbReference>
<sequence length="300" mass="31791">METSTSGRSLATLPRRVGGFFVRHVRGFTALTLVVTAFLVLLGEYTAAAGAGATCNNTYPGCAGQFSPVGLSIPQFIEWFHRLVAMSVGYVIVGNAVLLWWAHRGTRASRSAWLAAFLLPIQVAFGALTVTVAGLVPGGYAPPTQLVHLTTALAIFVALVASLVWVDAERGRGATATRFQYAAFGGLALPVLQAVFARGFLLTFWPSVQTAYHLFGLLGLAVLIALILWAFDAGETGIAVYGTIGAVATLANTYLVAGLFLVTARVEAVTHVLLAVQFGCFALLALAARNVEVRPRRRRA</sequence>
<keyword evidence="10" id="KW-1015">Disulfide bond</keyword>
<evidence type="ECO:0000256" key="5">
    <source>
        <dbReference type="ARBA" id="ARBA00022989"/>
    </source>
</evidence>
<feature type="transmembrane region" description="Helical" evidence="12">
    <location>
        <begin position="238"/>
        <end position="262"/>
    </location>
</feature>
<protein>
    <submittedName>
        <fullName evidence="13">COX15/CtaA family protein</fullName>
    </submittedName>
</protein>
<comment type="subcellular location">
    <subcellularLocation>
        <location evidence="1">Membrane</location>
        <topology evidence="1">Multi-pass membrane protein</topology>
    </subcellularLocation>
</comment>
<keyword evidence="9 12" id="KW-0472">Membrane</keyword>
<keyword evidence="5 12" id="KW-1133">Transmembrane helix</keyword>